<evidence type="ECO:0000313" key="1">
    <source>
        <dbReference type="EMBL" id="KAA2234896.1"/>
    </source>
</evidence>
<reference evidence="1 2" key="2">
    <citation type="submission" date="2019-09" db="EMBL/GenBank/DDBJ databases">
        <authorList>
            <person name="Jin C."/>
        </authorList>
    </citation>
    <scope>NUCLEOTIDE SEQUENCE [LARGE SCALE GENOMIC DNA]</scope>
    <source>
        <strain evidence="1 2">AN110305</strain>
    </source>
</reference>
<comment type="caution">
    <text evidence="1">The sequence shown here is derived from an EMBL/GenBank/DDBJ whole genome shotgun (WGS) entry which is preliminary data.</text>
</comment>
<evidence type="ECO:0000313" key="2">
    <source>
        <dbReference type="Proteomes" id="UP000323454"/>
    </source>
</evidence>
<gene>
    <name evidence="1" type="ORF">F0L68_41990</name>
</gene>
<keyword evidence="1" id="KW-0808">Transferase</keyword>
<feature type="non-terminal residue" evidence="1">
    <location>
        <position position="64"/>
    </location>
</feature>
<name>A0A5B2V7U7_9PSEU</name>
<dbReference type="Proteomes" id="UP000323454">
    <property type="component" value="Unassembled WGS sequence"/>
</dbReference>
<organism evidence="1 2">
    <name type="scientific">Solihabitans fulvus</name>
    <dbReference type="NCBI Taxonomy" id="1892852"/>
    <lineage>
        <taxon>Bacteria</taxon>
        <taxon>Bacillati</taxon>
        <taxon>Actinomycetota</taxon>
        <taxon>Actinomycetes</taxon>
        <taxon>Pseudonocardiales</taxon>
        <taxon>Pseudonocardiaceae</taxon>
        <taxon>Solihabitans</taxon>
    </lineage>
</organism>
<dbReference type="AlphaFoldDB" id="A0A5B2V7U7"/>
<accession>A0A5B2V7U7</accession>
<dbReference type="GO" id="GO:0008168">
    <property type="term" value="F:methyltransferase activity"/>
    <property type="evidence" value="ECO:0007669"/>
    <property type="project" value="UniProtKB-KW"/>
</dbReference>
<proteinExistence type="predicted"/>
<sequence>MHLRLCRKCLLAQVPPLITPEDTFTEYAYFSSYSTSWVAHARDFVDAAVATRGLGADSFVVEVA</sequence>
<keyword evidence="2" id="KW-1185">Reference proteome</keyword>
<protein>
    <submittedName>
        <fullName evidence="1">SAM-dependent methyltransferase</fullName>
    </submittedName>
</protein>
<reference evidence="1 2" key="1">
    <citation type="submission" date="2019-09" db="EMBL/GenBank/DDBJ databases">
        <title>Goodfellowia gen. nov., a new genus of the Pseudonocardineae related to Actinoalloteichus, containing Goodfellowia coeruleoviolacea gen. nov., comb. nov. gen. nov., comb. nov.</title>
        <authorList>
            <person name="Labeda D."/>
        </authorList>
    </citation>
    <scope>NUCLEOTIDE SEQUENCE [LARGE SCALE GENOMIC DNA]</scope>
    <source>
        <strain evidence="1 2">AN110305</strain>
    </source>
</reference>
<dbReference type="EMBL" id="VUOB01000449">
    <property type="protein sequence ID" value="KAA2234896.1"/>
    <property type="molecule type" value="Genomic_DNA"/>
</dbReference>
<keyword evidence="1" id="KW-0489">Methyltransferase</keyword>
<dbReference type="GO" id="GO:0032259">
    <property type="term" value="P:methylation"/>
    <property type="evidence" value="ECO:0007669"/>
    <property type="project" value="UniProtKB-KW"/>
</dbReference>